<dbReference type="Pfam" id="PF13247">
    <property type="entry name" value="Fer4_11"/>
    <property type="match status" value="1"/>
</dbReference>
<dbReference type="CDD" id="cd02784">
    <property type="entry name" value="MopB_CT_PHLH"/>
    <property type="match status" value="1"/>
</dbReference>
<dbReference type="Gene3D" id="3.30.70.20">
    <property type="match status" value="2"/>
</dbReference>
<dbReference type="Gene3D" id="2.20.25.90">
    <property type="entry name" value="ADC-like domains"/>
    <property type="match status" value="1"/>
</dbReference>
<dbReference type="InterPro" id="IPR017896">
    <property type="entry name" value="4Fe4S_Fe-S-bd"/>
</dbReference>
<dbReference type="RefSeq" id="WP_064482168.1">
    <property type="nucleotide sequence ID" value="NZ_CP015641.1"/>
</dbReference>
<dbReference type="NCBIfam" id="TIGR04519">
    <property type="entry name" value="MoCo_extend_TAT"/>
    <property type="match status" value="1"/>
</dbReference>
<accession>A0A172WTV8</accession>
<dbReference type="SUPFAM" id="SSF50692">
    <property type="entry name" value="ADC-like"/>
    <property type="match status" value="1"/>
</dbReference>
<dbReference type="SUPFAM" id="SSF54862">
    <property type="entry name" value="4Fe-4S ferredoxins"/>
    <property type="match status" value="1"/>
</dbReference>
<evidence type="ECO:0000259" key="1">
    <source>
        <dbReference type="PROSITE" id="PS51379"/>
    </source>
</evidence>
<dbReference type="Gene3D" id="2.40.40.20">
    <property type="match status" value="1"/>
</dbReference>
<dbReference type="InterPro" id="IPR009010">
    <property type="entry name" value="Asp_de-COase-like_dom_sf"/>
</dbReference>
<name>A0A172WTV8_STUST</name>
<evidence type="ECO:0000313" key="3">
    <source>
        <dbReference type="Proteomes" id="UP000077787"/>
    </source>
</evidence>
<dbReference type="PANTHER" id="PTHR42783:SF3">
    <property type="entry name" value="GLUTAMATE SYNTHASE [NADPH] SMALL CHAIN-RELATED"/>
    <property type="match status" value="1"/>
</dbReference>
<dbReference type="CDD" id="cd10551">
    <property type="entry name" value="PsrB"/>
    <property type="match status" value="1"/>
</dbReference>
<dbReference type="eggNOG" id="COG0243">
    <property type="taxonomic scope" value="Bacteria"/>
</dbReference>
<evidence type="ECO:0000313" key="2">
    <source>
        <dbReference type="EMBL" id="ANF26944.1"/>
    </source>
</evidence>
<dbReference type="eggNOG" id="COG0437">
    <property type="taxonomic scope" value="Bacteria"/>
</dbReference>
<dbReference type="Gene3D" id="3.40.50.740">
    <property type="match status" value="1"/>
</dbReference>
<sequence length="986" mass="109696">MHIRDETDPQHAAPLDWTAIRERLEGERGAGYWRSLEQLADEPAFAAFVEAEFPSIAPQMDRRRFLQVMGASMAMAGLAGCSEPEKGVPYVLQPEKIIPGEAQWYATTVTFAGYAQPVLGRTHVGRPTKLEGNPDHPVSRGASTATIQAAILQLYDPDRSQAPRFKGVAATWDSFQLEASRLAERLDGKAGRGLHVLIGATSSPTLQRQFSEMLQRWPEARLYRHEPFEGDHYRTAERTFGRALETHYRFDAAEWVLSFEHDWLGLGPRELPHAVRWGERKRLAAKGEGEARLLVVESVPTLTGAKASERKRIEPETLQAYVQALSAALGEGDGPAQPLPVERQRWIEAVANELKARAGRCLITAGERAPVAVQAAVHRLNQRLGNVGKTLTYSEPVVWLEAGGQRLGDLPGLVEAIRDDQVEALLMLECNPVDTAPADLELEKVLDEVPLRIHAGLYYDETAAYCHWHLPLTHDLDGWQDARAADGSVCLGQPLVRTFYSSRTLSEVLALMQGDLNPDGRAELRKTWQSLDERAWRQALERGFIENTALSPLTIEAAPAIWDAEPTPEEGLTLRFLPDPSVWDGRLANLGWLQELPKPITKLTWDNVIGVAPKLAEEHGLSNGDLVRVTLGRRVVIGPAWIMPGHAERTLSLYAGYGRTRAGRVADRLGYDIAPLRTAGDPWLRRGARLEKTGEFLPLATTQSHHIPHGKEAIKSEPRDEAYRKVPTEPLYLFEQAKTLYPPTPPSEPVWGMTIDLDQCIGCNACIVACQAENNIPVVGKEQVAMGRNMHWLRVDHYYKGDPAEPESSAFQPVPCMHCEQAPCEVGCPVNATVHGPDGLNEQIYNRCIGTRTCASYCPYKVRRFNWFDWTADDEPSIQHQRNPNVTVRSRGVMEKCTYCVQRISEARIAARIEDRPVADGEVQTACQQSCPTQAILFGDLSDPGARVREGRDTKRHYGLLEELGTRPKTTYLGVVELPKIVEDEP</sequence>
<dbReference type="Proteomes" id="UP000077787">
    <property type="component" value="Chromosome"/>
</dbReference>
<dbReference type="InterPro" id="IPR030948">
    <property type="entry name" value="TAT_var_transloc_signal_dom"/>
</dbReference>
<dbReference type="AlphaFoldDB" id="A0A172WTV8"/>
<dbReference type="EMBL" id="CP015641">
    <property type="protein sequence ID" value="ANF26944.1"/>
    <property type="molecule type" value="Genomic_DNA"/>
</dbReference>
<proteinExistence type="predicted"/>
<dbReference type="Gene3D" id="3.40.228.10">
    <property type="entry name" value="Dimethylsulfoxide Reductase, domain 2"/>
    <property type="match status" value="1"/>
</dbReference>
<dbReference type="Gene3D" id="3.30.2070.10">
    <property type="entry name" value="Formate dehydrogenase/DMSO reductase"/>
    <property type="match status" value="1"/>
</dbReference>
<dbReference type="OrthoDB" id="9779457at2"/>
<protein>
    <submittedName>
        <fullName evidence="2">Molybdopterin oxidoreductase</fullName>
    </submittedName>
</protein>
<organism evidence="2 3">
    <name type="scientific">Stutzerimonas stutzeri</name>
    <name type="common">Pseudomonas stutzeri</name>
    <dbReference type="NCBI Taxonomy" id="316"/>
    <lineage>
        <taxon>Bacteria</taxon>
        <taxon>Pseudomonadati</taxon>
        <taxon>Pseudomonadota</taxon>
        <taxon>Gammaproteobacteria</taxon>
        <taxon>Pseudomonadales</taxon>
        <taxon>Pseudomonadaceae</taxon>
        <taxon>Stutzerimonas</taxon>
    </lineage>
</organism>
<dbReference type="PROSITE" id="PS51379">
    <property type="entry name" value="4FE4S_FER_2"/>
    <property type="match status" value="2"/>
</dbReference>
<feature type="domain" description="4Fe-4S ferredoxin-type" evidence="1">
    <location>
        <begin position="751"/>
        <end position="781"/>
    </location>
</feature>
<feature type="domain" description="4Fe-4S ferredoxin-type" evidence="1">
    <location>
        <begin position="839"/>
        <end position="868"/>
    </location>
</feature>
<reference evidence="2 3" key="1">
    <citation type="submission" date="2016-05" db="EMBL/GenBank/DDBJ databases">
        <title>Genome sequence of Pseudomonas stutzeri 273 and identification of the exopolysaccharide biosynthesis locus.</title>
        <authorList>
            <person name="Wu S."/>
            <person name="Sun C."/>
        </authorList>
    </citation>
    <scope>NUCLEOTIDE SEQUENCE [LARGE SCALE GENOMIC DNA]</scope>
    <source>
        <strain evidence="2 3">273</strain>
    </source>
</reference>
<gene>
    <name evidence="2" type="ORF">PS273GM_18285</name>
</gene>
<dbReference type="PANTHER" id="PTHR42783">
    <property type="entry name" value="GLUTAMATE SYNTHASE [NADPH] SMALL CHAIN"/>
    <property type="match status" value="1"/>
</dbReference>
<dbReference type="SUPFAM" id="SSF53706">
    <property type="entry name" value="Formate dehydrogenase/DMSO reductase, domains 1-3"/>
    <property type="match status" value="1"/>
</dbReference>